<gene>
    <name evidence="2" type="ORF">EC973_006942</name>
</gene>
<evidence type="ECO:0000313" key="2">
    <source>
        <dbReference type="EMBL" id="KAF7727829.1"/>
    </source>
</evidence>
<dbReference type="EMBL" id="JABAYA010000048">
    <property type="protein sequence ID" value="KAF7727829.1"/>
    <property type="molecule type" value="Genomic_DNA"/>
</dbReference>
<name>A0A8H7BQA6_9FUNG</name>
<dbReference type="OrthoDB" id="341300at2759"/>
<comment type="caution">
    <text evidence="2">The sequence shown here is derived from an EMBL/GenBank/DDBJ whole genome shotgun (WGS) entry which is preliminary data.</text>
</comment>
<dbReference type="InterPro" id="IPR001279">
    <property type="entry name" value="Metallo-B-lactamas"/>
</dbReference>
<protein>
    <recommendedName>
        <fullName evidence="1">Metallo-beta-lactamase domain-containing protein</fullName>
    </recommendedName>
</protein>
<keyword evidence="3" id="KW-1185">Reference proteome</keyword>
<dbReference type="PANTHER" id="PTHR42663">
    <property type="entry name" value="HYDROLASE C777.06C-RELATED-RELATED"/>
    <property type="match status" value="1"/>
</dbReference>
<dbReference type="Gene3D" id="3.60.15.10">
    <property type="entry name" value="Ribonuclease Z/Hydroxyacylglutathione hydrolase-like"/>
    <property type="match status" value="1"/>
</dbReference>
<dbReference type="CDD" id="cd16279">
    <property type="entry name" value="metallo-hydrolase-like_MBL-fold"/>
    <property type="match status" value="1"/>
</dbReference>
<sequence length="320" mass="35733">MATLVDVIFLGTGTSGCVPNINCLTDPRKQCRVCLSSVTPEGKRNKRRNTSLLVRFRSHGDAPGARLRTVLIDCGKTFYESALEWFPHYGIHQLDGVILTHGHADACFGLDDLRPWTLNPSIGSNIDIYLASETMETVQTTFPYLVNSSLATGGGDVALFNYHIFDRHSSFTIHGLEFTPLPVHHGIYFTTNEPYWCYGLQFAGISYISDTNHIPDDTMERMNGKTRLLVLDCLRDSKSHPSHFGLEDALKVARKLKPARTYLVGFAHKTDHYEIREKLGLLENSENLSASPAWDGLRLALDTAMITEDSGDRKQVNVCN</sequence>
<dbReference type="Proteomes" id="UP000605846">
    <property type="component" value="Unassembled WGS sequence"/>
</dbReference>
<dbReference type="InterPro" id="IPR036866">
    <property type="entry name" value="RibonucZ/Hydroxyglut_hydro"/>
</dbReference>
<accession>A0A8H7BQA6</accession>
<evidence type="ECO:0000313" key="3">
    <source>
        <dbReference type="Proteomes" id="UP000605846"/>
    </source>
</evidence>
<dbReference type="PANTHER" id="PTHR42663:SF6">
    <property type="entry name" value="HYDROLASE C777.06C-RELATED"/>
    <property type="match status" value="1"/>
</dbReference>
<proteinExistence type="predicted"/>
<feature type="domain" description="Metallo-beta-lactamase" evidence="1">
    <location>
        <begin position="68"/>
        <end position="264"/>
    </location>
</feature>
<dbReference type="AlphaFoldDB" id="A0A8H7BQA6"/>
<dbReference type="SUPFAM" id="SSF56281">
    <property type="entry name" value="Metallo-hydrolase/oxidoreductase"/>
    <property type="match status" value="1"/>
</dbReference>
<organism evidence="2 3">
    <name type="scientific">Apophysomyces ossiformis</name>
    <dbReference type="NCBI Taxonomy" id="679940"/>
    <lineage>
        <taxon>Eukaryota</taxon>
        <taxon>Fungi</taxon>
        <taxon>Fungi incertae sedis</taxon>
        <taxon>Mucoromycota</taxon>
        <taxon>Mucoromycotina</taxon>
        <taxon>Mucoromycetes</taxon>
        <taxon>Mucorales</taxon>
        <taxon>Mucorineae</taxon>
        <taxon>Mucoraceae</taxon>
        <taxon>Apophysomyces</taxon>
    </lineage>
</organism>
<evidence type="ECO:0000259" key="1">
    <source>
        <dbReference type="Pfam" id="PF12706"/>
    </source>
</evidence>
<dbReference type="Pfam" id="PF12706">
    <property type="entry name" value="Lactamase_B_2"/>
    <property type="match status" value="1"/>
</dbReference>
<reference evidence="2" key="1">
    <citation type="submission" date="2020-01" db="EMBL/GenBank/DDBJ databases">
        <title>Genome Sequencing of Three Apophysomyces-Like Fungal Strains Confirms a Novel Fungal Genus in the Mucoromycota with divergent Burkholderia-like Endosymbiotic Bacteria.</title>
        <authorList>
            <person name="Stajich J.E."/>
            <person name="Macias A.M."/>
            <person name="Carter-House D."/>
            <person name="Lovett B."/>
            <person name="Kasson L.R."/>
            <person name="Berry K."/>
            <person name="Grigoriev I."/>
            <person name="Chang Y."/>
            <person name="Spatafora J."/>
            <person name="Kasson M.T."/>
        </authorList>
    </citation>
    <scope>NUCLEOTIDE SEQUENCE</scope>
    <source>
        <strain evidence="2">NRRL A-21654</strain>
    </source>
</reference>